<proteinExistence type="predicted"/>
<organism evidence="1">
    <name type="scientific">Hexamita inflata</name>
    <dbReference type="NCBI Taxonomy" id="28002"/>
    <lineage>
        <taxon>Eukaryota</taxon>
        <taxon>Metamonada</taxon>
        <taxon>Diplomonadida</taxon>
        <taxon>Hexamitidae</taxon>
        <taxon>Hexamitinae</taxon>
        <taxon>Hexamita</taxon>
    </lineage>
</organism>
<evidence type="ECO:0000313" key="2">
    <source>
        <dbReference type="EMBL" id="CAL5984001.1"/>
    </source>
</evidence>
<evidence type="ECO:0000313" key="1">
    <source>
        <dbReference type="EMBL" id="CAI9960518.1"/>
    </source>
</evidence>
<evidence type="ECO:0000313" key="3">
    <source>
        <dbReference type="Proteomes" id="UP001642409"/>
    </source>
</evidence>
<dbReference type="EMBL" id="CATOUU010000931">
    <property type="protein sequence ID" value="CAI9960518.1"/>
    <property type="molecule type" value="Genomic_DNA"/>
</dbReference>
<comment type="caution">
    <text evidence="1">The sequence shown here is derived from an EMBL/GenBank/DDBJ whole genome shotgun (WGS) entry which is preliminary data.</text>
</comment>
<reference evidence="1" key="1">
    <citation type="submission" date="2023-06" db="EMBL/GenBank/DDBJ databases">
        <authorList>
            <person name="Kurt Z."/>
        </authorList>
    </citation>
    <scope>NUCLEOTIDE SEQUENCE</scope>
</reference>
<dbReference type="AlphaFoldDB" id="A0AA86QLN2"/>
<protein>
    <submittedName>
        <fullName evidence="2">Hypothetical_protein</fullName>
    </submittedName>
</protein>
<accession>A0AA86QLN2</accession>
<gene>
    <name evidence="1" type="ORF">HINF_LOCUS48163</name>
    <name evidence="2" type="ORF">HINF_LOCUS7897</name>
</gene>
<sequence length="110" mass="12642">MSIPKSKQIVSQKINIDPSHNNKINKLIQNSITKPKSHGLYKQQSLYTVLPKLVTQHEKVVNKIQQSFNRPKTPIVPKQHYTMHSAYVLQVDIPKDLLPESYGVGQRQLM</sequence>
<name>A0AA86QLN2_9EUKA</name>
<dbReference type="Proteomes" id="UP001642409">
    <property type="component" value="Unassembled WGS sequence"/>
</dbReference>
<reference evidence="2 3" key="2">
    <citation type="submission" date="2024-07" db="EMBL/GenBank/DDBJ databases">
        <authorList>
            <person name="Akdeniz Z."/>
        </authorList>
    </citation>
    <scope>NUCLEOTIDE SEQUENCE [LARGE SCALE GENOMIC DNA]</scope>
</reference>
<dbReference type="EMBL" id="CAXDID020000016">
    <property type="protein sequence ID" value="CAL5984001.1"/>
    <property type="molecule type" value="Genomic_DNA"/>
</dbReference>
<keyword evidence="3" id="KW-1185">Reference proteome</keyword>